<feature type="transmembrane region" description="Helical" evidence="10">
    <location>
        <begin position="118"/>
        <end position="136"/>
    </location>
</feature>
<dbReference type="PRINTS" id="PR00119">
    <property type="entry name" value="CATATPASE"/>
</dbReference>
<dbReference type="InterPro" id="IPR008250">
    <property type="entry name" value="ATPase_P-typ_transduc_dom_A_sf"/>
</dbReference>
<dbReference type="InterPro" id="IPR059000">
    <property type="entry name" value="ATPase_P-type_domA"/>
</dbReference>
<dbReference type="InterPro" id="IPR001757">
    <property type="entry name" value="P_typ_ATPase"/>
</dbReference>
<dbReference type="GeneID" id="10277544"/>
<keyword evidence="7" id="KW-1278">Translocase</keyword>
<feature type="transmembrane region" description="Helical" evidence="10">
    <location>
        <begin position="633"/>
        <end position="652"/>
    </location>
</feature>
<dbReference type="STRING" id="877455.Metbo_1095"/>
<dbReference type="GO" id="GO:0005507">
    <property type="term" value="F:copper ion binding"/>
    <property type="evidence" value="ECO:0007669"/>
    <property type="project" value="TreeGrafter"/>
</dbReference>
<dbReference type="Pfam" id="PF00702">
    <property type="entry name" value="Hydrolase"/>
    <property type="match status" value="1"/>
</dbReference>
<keyword evidence="9 10" id="KW-0472">Membrane</keyword>
<keyword evidence="12" id="KW-0378">Hydrolase</keyword>
<feature type="transmembrane region" description="Helical" evidence="10">
    <location>
        <begin position="295"/>
        <end position="317"/>
    </location>
</feature>
<dbReference type="Gene3D" id="3.40.1110.10">
    <property type="entry name" value="Calcium-transporting ATPase, cytoplasmic domain N"/>
    <property type="match status" value="1"/>
</dbReference>
<gene>
    <name evidence="12" type="ordered locus">Metbo_1095</name>
</gene>
<accession>F0T5U7</accession>
<dbReference type="Proteomes" id="UP000007490">
    <property type="component" value="Chromosome"/>
</dbReference>
<evidence type="ECO:0000256" key="8">
    <source>
        <dbReference type="ARBA" id="ARBA00022989"/>
    </source>
</evidence>
<dbReference type="HOGENOM" id="CLU_001771_11_2_2"/>
<evidence type="ECO:0000313" key="13">
    <source>
        <dbReference type="Proteomes" id="UP000007490"/>
    </source>
</evidence>
<evidence type="ECO:0000259" key="11">
    <source>
        <dbReference type="Pfam" id="PF00122"/>
    </source>
</evidence>
<feature type="domain" description="P-type ATPase A" evidence="11">
    <location>
        <begin position="178"/>
        <end position="279"/>
    </location>
</feature>
<dbReference type="PRINTS" id="PR00943">
    <property type="entry name" value="CUATPASE"/>
</dbReference>
<dbReference type="SUPFAM" id="SSF81665">
    <property type="entry name" value="Calcium ATPase, transmembrane domain M"/>
    <property type="match status" value="1"/>
</dbReference>
<sequence>MDHDGSMDMGHADHETMGKCVVCGGDLDEKHRLKGGHVHSNMIDDLKKRFWISLIFTVPILALSPTIQELVGLNNSFTFTGDLFLLFILASFVYFYGGYPFFKGFYSEIVSRKPGMDMLISVAITSAYIYSSAVVFGLNGEVFFWELATLIDIMLIGHWLEMRSVMGASQALEELVKLMPKKAHKILTDKSTSDVPLAELQINDHVLVKPGEKVPVDGVILDGNSSIDESMLTGESVPVFKKVGSEVIGGSINGDGSVVVEIKKIGNDSFLSKVISLVEQAQSTKSKTQNLADRFATWLTIIALFGGFITLLIWLYISNFGFEFALERAVTVMVIACPHALGLAVPLVVAVSTSLSARNGLLIRNRASFERSRNLDAIIFDKTGTLTEGKFGVTDTVSLNSEYTADEILKYAASLESYSEHPIAKGVVESAKDRYDVENFKSLPGRGVKGKINQHDVMVVSQAYLKEINNDVTDKSIEKLFSQGKTMVFLTVDNVVVGAIALADIIREESKEAVTNFKSMGIRCIMITGDRKEVAEWVAKEVGVDQYYAEILPEDKAIKIHEIQSEGLVVAMTGDGINDAPALAQADLGIAIGAGTDVAIEAGDVVLVRSNPLDAVYIIKLAKSTYRKMFENLVWGAGYNIFAIPLAAGVLYSVGILLTPAAGVILMSVSTIIVAINSRTLKIQK</sequence>
<evidence type="ECO:0000256" key="1">
    <source>
        <dbReference type="ARBA" id="ARBA00004127"/>
    </source>
</evidence>
<evidence type="ECO:0000256" key="10">
    <source>
        <dbReference type="SAM" id="Phobius"/>
    </source>
</evidence>
<dbReference type="Gene3D" id="3.40.50.1000">
    <property type="entry name" value="HAD superfamily/HAD-like"/>
    <property type="match status" value="1"/>
</dbReference>
<dbReference type="SFLD" id="SFLDF00027">
    <property type="entry name" value="p-type_atpase"/>
    <property type="match status" value="1"/>
</dbReference>
<keyword evidence="4" id="KW-0479">Metal-binding</keyword>
<evidence type="ECO:0000256" key="4">
    <source>
        <dbReference type="ARBA" id="ARBA00022723"/>
    </source>
</evidence>
<dbReference type="EMBL" id="CP002551">
    <property type="protein sequence ID" value="ADZ09340.1"/>
    <property type="molecule type" value="Genomic_DNA"/>
</dbReference>
<evidence type="ECO:0000256" key="6">
    <source>
        <dbReference type="ARBA" id="ARBA00022840"/>
    </source>
</evidence>
<evidence type="ECO:0000313" key="12">
    <source>
        <dbReference type="EMBL" id="ADZ09340.1"/>
    </source>
</evidence>
<organism evidence="12 13">
    <name type="scientific">Methanobacterium lacus (strain AL-21)</name>
    <dbReference type="NCBI Taxonomy" id="877455"/>
    <lineage>
        <taxon>Archaea</taxon>
        <taxon>Methanobacteriati</taxon>
        <taxon>Methanobacteriota</taxon>
        <taxon>Methanomada group</taxon>
        <taxon>Methanobacteria</taxon>
        <taxon>Methanobacteriales</taxon>
        <taxon>Methanobacteriaceae</taxon>
        <taxon>Methanobacterium</taxon>
    </lineage>
</organism>
<protein>
    <submittedName>
        <fullName evidence="12">Copper-translocating P-type ATPase</fullName>
        <ecNumber evidence="12">3.6.3.4</ecNumber>
    </submittedName>
</protein>
<keyword evidence="13" id="KW-1185">Reference proteome</keyword>
<reference evidence="12 13" key="2">
    <citation type="journal article" date="2014" name="Int. J. Syst. Evol. Microbiol.">
        <title>Methanobacterium paludis sp. nov. and a novel strain of Methanobacterium lacus isolated from northern peatlands.</title>
        <authorList>
            <person name="Cadillo-Quiroz H."/>
            <person name="Brauer S.L."/>
            <person name="Goodson N."/>
            <person name="Yavitt J.B."/>
            <person name="Zinder S.H."/>
        </authorList>
    </citation>
    <scope>NUCLEOTIDE SEQUENCE [LARGE SCALE GENOMIC DNA]</scope>
    <source>
        <strain evidence="12 13">AL-21</strain>
    </source>
</reference>
<dbReference type="SFLD" id="SFLDG00002">
    <property type="entry name" value="C1.7:_P-type_atpase_like"/>
    <property type="match status" value="1"/>
</dbReference>
<dbReference type="NCBIfam" id="TIGR01511">
    <property type="entry name" value="ATPase-IB1_Cu"/>
    <property type="match status" value="1"/>
</dbReference>
<keyword evidence="6" id="KW-0067">ATP-binding</keyword>
<evidence type="ECO:0000256" key="3">
    <source>
        <dbReference type="ARBA" id="ARBA00022692"/>
    </source>
</evidence>
<dbReference type="GO" id="GO:0016020">
    <property type="term" value="C:membrane"/>
    <property type="evidence" value="ECO:0007669"/>
    <property type="project" value="InterPro"/>
</dbReference>
<dbReference type="Pfam" id="PF00122">
    <property type="entry name" value="E1-E2_ATPase"/>
    <property type="match status" value="1"/>
</dbReference>
<dbReference type="SUPFAM" id="SSF81653">
    <property type="entry name" value="Calcium ATPase, transduction domain A"/>
    <property type="match status" value="1"/>
</dbReference>
<dbReference type="eggNOG" id="arCOG01576">
    <property type="taxonomic scope" value="Archaea"/>
</dbReference>
<proteinExistence type="inferred from homology"/>
<dbReference type="InterPro" id="IPR027256">
    <property type="entry name" value="P-typ_ATPase_IB"/>
</dbReference>
<name>F0T5U7_METLA</name>
<feature type="transmembrane region" description="Helical" evidence="10">
    <location>
        <begin position="142"/>
        <end position="160"/>
    </location>
</feature>
<evidence type="ECO:0000256" key="7">
    <source>
        <dbReference type="ARBA" id="ARBA00022967"/>
    </source>
</evidence>
<dbReference type="GO" id="GO:0005524">
    <property type="term" value="F:ATP binding"/>
    <property type="evidence" value="ECO:0007669"/>
    <property type="project" value="UniProtKB-KW"/>
</dbReference>
<dbReference type="GO" id="GO:0043682">
    <property type="term" value="F:P-type divalent copper transporter activity"/>
    <property type="evidence" value="ECO:0007669"/>
    <property type="project" value="TreeGrafter"/>
</dbReference>
<dbReference type="PROSITE" id="PS00154">
    <property type="entry name" value="ATPASE_E1_E2"/>
    <property type="match status" value="1"/>
</dbReference>
<feature type="transmembrane region" description="Helical" evidence="10">
    <location>
        <begin position="79"/>
        <end position="97"/>
    </location>
</feature>
<dbReference type="InterPro" id="IPR023299">
    <property type="entry name" value="ATPase_P-typ_cyto_dom_N"/>
</dbReference>
<dbReference type="PANTHER" id="PTHR43520:SF8">
    <property type="entry name" value="P-TYPE CU(+) TRANSPORTER"/>
    <property type="match status" value="1"/>
</dbReference>
<dbReference type="AlphaFoldDB" id="F0T5U7"/>
<dbReference type="InterPro" id="IPR023298">
    <property type="entry name" value="ATPase_P-typ_TM_dom_sf"/>
</dbReference>
<dbReference type="SUPFAM" id="SSF56784">
    <property type="entry name" value="HAD-like"/>
    <property type="match status" value="1"/>
</dbReference>
<comment type="subcellular location">
    <subcellularLocation>
        <location evidence="1">Endomembrane system</location>
        <topology evidence="1">Multi-pass membrane protein</topology>
    </subcellularLocation>
</comment>
<dbReference type="FunFam" id="2.70.150.10:FF:000002">
    <property type="entry name" value="Copper-transporting ATPase 1, putative"/>
    <property type="match status" value="1"/>
</dbReference>
<evidence type="ECO:0000256" key="5">
    <source>
        <dbReference type="ARBA" id="ARBA00022741"/>
    </source>
</evidence>
<reference evidence="13" key="1">
    <citation type="submission" date="2011-02" db="EMBL/GenBank/DDBJ databases">
        <title>Complete sequence of Methanobacterium sp. AL-21.</title>
        <authorList>
            <consortium name="US DOE Joint Genome Institute"/>
            <person name="Lucas S."/>
            <person name="Copeland A."/>
            <person name="Lapidus A."/>
            <person name="Cheng J.-F."/>
            <person name="Goodwin L."/>
            <person name="Pitluck S."/>
            <person name="Chertkov O."/>
            <person name="Detter J.C."/>
            <person name="Han C."/>
            <person name="Tapia R."/>
            <person name="Land M."/>
            <person name="Hauser L."/>
            <person name="Kyrpides N."/>
            <person name="Ivanova N."/>
            <person name="Mikhailova N."/>
            <person name="Pagani I."/>
            <person name="Cadillo-Quiroz H."/>
            <person name="Imachi H."/>
            <person name="Zinder S."/>
            <person name="Liu W."/>
            <person name="Woyke T."/>
        </authorList>
    </citation>
    <scope>NUCLEOTIDE SEQUENCE [LARGE SCALE GENOMIC DNA]</scope>
    <source>
        <strain evidence="13">AL-21</strain>
    </source>
</reference>
<dbReference type="GO" id="GO:0012505">
    <property type="term" value="C:endomembrane system"/>
    <property type="evidence" value="ECO:0007669"/>
    <property type="project" value="UniProtKB-SubCell"/>
</dbReference>
<dbReference type="SFLD" id="SFLDS00003">
    <property type="entry name" value="Haloacid_Dehalogenase"/>
    <property type="match status" value="1"/>
</dbReference>
<feature type="transmembrane region" description="Helical" evidence="10">
    <location>
        <begin position="658"/>
        <end position="676"/>
    </location>
</feature>
<dbReference type="InterPro" id="IPR023214">
    <property type="entry name" value="HAD_sf"/>
</dbReference>
<dbReference type="InterPro" id="IPR018303">
    <property type="entry name" value="ATPase_P-typ_P_site"/>
</dbReference>
<keyword evidence="5" id="KW-0547">Nucleotide-binding</keyword>
<dbReference type="PANTHER" id="PTHR43520">
    <property type="entry name" value="ATP7, ISOFORM B"/>
    <property type="match status" value="1"/>
</dbReference>
<dbReference type="InterPro" id="IPR036412">
    <property type="entry name" value="HAD-like_sf"/>
</dbReference>
<evidence type="ECO:0000256" key="9">
    <source>
        <dbReference type="ARBA" id="ARBA00023136"/>
    </source>
</evidence>
<comment type="similarity">
    <text evidence="2">Belongs to the cation transport ATPase (P-type) (TC 3.A.3) family. Type IB subfamily.</text>
</comment>
<dbReference type="Gene3D" id="2.70.150.10">
    <property type="entry name" value="Calcium-transporting ATPase, cytoplasmic transduction domain A"/>
    <property type="match status" value="1"/>
</dbReference>
<dbReference type="NCBIfam" id="TIGR01525">
    <property type="entry name" value="ATPase-IB_hvy"/>
    <property type="match status" value="1"/>
</dbReference>
<dbReference type="NCBIfam" id="TIGR01494">
    <property type="entry name" value="ATPase_P-type"/>
    <property type="match status" value="1"/>
</dbReference>
<dbReference type="EC" id="3.6.3.4" evidence="12"/>
<feature type="transmembrane region" description="Helical" evidence="10">
    <location>
        <begin position="329"/>
        <end position="351"/>
    </location>
</feature>
<feature type="transmembrane region" description="Helical" evidence="10">
    <location>
        <begin position="50"/>
        <end position="67"/>
    </location>
</feature>
<dbReference type="KEGG" id="mel:Metbo_1095"/>
<dbReference type="OrthoDB" id="8588at2157"/>
<evidence type="ECO:0000256" key="2">
    <source>
        <dbReference type="ARBA" id="ARBA00006024"/>
    </source>
</evidence>
<dbReference type="GO" id="GO:0055070">
    <property type="term" value="P:copper ion homeostasis"/>
    <property type="evidence" value="ECO:0007669"/>
    <property type="project" value="TreeGrafter"/>
</dbReference>
<dbReference type="InterPro" id="IPR044492">
    <property type="entry name" value="P_typ_ATPase_HD_dom"/>
</dbReference>
<keyword evidence="3 10" id="KW-0812">Transmembrane</keyword>
<keyword evidence="8 10" id="KW-1133">Transmembrane helix</keyword>
<dbReference type="GO" id="GO:0016887">
    <property type="term" value="F:ATP hydrolysis activity"/>
    <property type="evidence" value="ECO:0007669"/>
    <property type="project" value="InterPro"/>
</dbReference>
<dbReference type="RefSeq" id="WP_013644691.1">
    <property type="nucleotide sequence ID" value="NC_015216.1"/>
</dbReference>